<dbReference type="SUPFAM" id="SSF161098">
    <property type="entry name" value="MetI-like"/>
    <property type="match status" value="1"/>
</dbReference>
<dbReference type="NCBIfam" id="TIGR01726">
    <property type="entry name" value="HEQRo_perm_3TM"/>
    <property type="match status" value="1"/>
</dbReference>
<comment type="subcellular location">
    <subcellularLocation>
        <location evidence="1 8">Cell membrane</location>
        <topology evidence="1 8">Multi-pass membrane protein</topology>
    </subcellularLocation>
</comment>
<reference evidence="10" key="1">
    <citation type="submission" date="2016-04" db="EMBL/GenBank/DDBJ databases">
        <authorList>
            <person name="Evans L.H."/>
            <person name="Alamgir A."/>
            <person name="Owens N."/>
            <person name="Weber N.D."/>
            <person name="Virtaneva K."/>
            <person name="Barbian K."/>
            <person name="Babar A."/>
            <person name="Rosenke K."/>
        </authorList>
    </citation>
    <scope>NUCLEOTIDE SEQUENCE</scope>
    <source>
        <strain evidence="10">86</strain>
    </source>
</reference>
<dbReference type="GO" id="GO:0022857">
    <property type="term" value="F:transmembrane transporter activity"/>
    <property type="evidence" value="ECO:0007669"/>
    <property type="project" value="InterPro"/>
</dbReference>
<keyword evidence="4 8" id="KW-0812">Transmembrane</keyword>
<dbReference type="PANTHER" id="PTHR30614">
    <property type="entry name" value="MEMBRANE COMPONENT OF AMINO ACID ABC TRANSPORTER"/>
    <property type="match status" value="1"/>
</dbReference>
<feature type="transmembrane region" description="Helical" evidence="8">
    <location>
        <begin position="234"/>
        <end position="255"/>
    </location>
</feature>
<dbReference type="GO" id="GO:0043190">
    <property type="term" value="C:ATP-binding cassette (ABC) transporter complex"/>
    <property type="evidence" value="ECO:0007669"/>
    <property type="project" value="InterPro"/>
</dbReference>
<sequence>MNVDFDLTFYTERVIPALNAGLTVSLKLILPSAVLGFIFGILLGALRVYAPRPVRRLGDSFTALVRGVPLVVQLVFIYNCFPKIGNALDGVLYGSFPGLGAAVDKTLVFLTGPLPESLHYGGELFRTLLVYDAFGSAVLGFIICSAAYQSEYVRGALFSIRQGQIKAAQALGFSTPKMLFSIILPQAVRRALPGCGNEIIYLIKYSSLAYVISCIELTGEANVLAGRSYRYIEVYLAAGCYYLAMTSFATLLLNYCERRFAIPGFGRGN</sequence>
<dbReference type="EMBL" id="FLUQ01000002">
    <property type="protein sequence ID" value="SBW06321.1"/>
    <property type="molecule type" value="Genomic_DNA"/>
</dbReference>
<dbReference type="InterPro" id="IPR043429">
    <property type="entry name" value="ArtM/GltK/GlnP/TcyL/YhdX-like"/>
</dbReference>
<evidence type="ECO:0000313" key="10">
    <source>
        <dbReference type="EMBL" id="SBW06321.1"/>
    </source>
</evidence>
<dbReference type="GO" id="GO:0006865">
    <property type="term" value="P:amino acid transport"/>
    <property type="evidence" value="ECO:0007669"/>
    <property type="project" value="UniProtKB-KW"/>
</dbReference>
<evidence type="ECO:0000256" key="3">
    <source>
        <dbReference type="ARBA" id="ARBA00022475"/>
    </source>
</evidence>
<protein>
    <submittedName>
        <fullName evidence="10">Polar amino acid ABC transporter, inner membrane subunit</fullName>
    </submittedName>
</protein>
<organism evidence="10">
    <name type="scientific">uncultured delta proteobacterium</name>
    <dbReference type="NCBI Taxonomy" id="34034"/>
    <lineage>
        <taxon>Bacteria</taxon>
        <taxon>Deltaproteobacteria</taxon>
        <taxon>environmental samples</taxon>
    </lineage>
</organism>
<dbReference type="InterPro" id="IPR000515">
    <property type="entry name" value="MetI-like"/>
</dbReference>
<keyword evidence="3" id="KW-1003">Cell membrane</keyword>
<dbReference type="PANTHER" id="PTHR30614:SF0">
    <property type="entry name" value="L-CYSTINE TRANSPORT SYSTEM PERMEASE PROTEIN TCYL"/>
    <property type="match status" value="1"/>
</dbReference>
<dbReference type="InterPro" id="IPR010065">
    <property type="entry name" value="AA_ABC_transptr_permease_3TM"/>
</dbReference>
<evidence type="ECO:0000256" key="7">
    <source>
        <dbReference type="ARBA" id="ARBA00023136"/>
    </source>
</evidence>
<feature type="transmembrane region" description="Helical" evidence="8">
    <location>
        <begin position="61"/>
        <end position="78"/>
    </location>
</feature>
<comment type="similarity">
    <text evidence="8">Belongs to the binding-protein-dependent transport system permease family.</text>
</comment>
<evidence type="ECO:0000256" key="1">
    <source>
        <dbReference type="ARBA" id="ARBA00004651"/>
    </source>
</evidence>
<evidence type="ECO:0000256" key="8">
    <source>
        <dbReference type="RuleBase" id="RU363032"/>
    </source>
</evidence>
<dbReference type="Gene3D" id="1.10.3720.10">
    <property type="entry name" value="MetI-like"/>
    <property type="match status" value="1"/>
</dbReference>
<evidence type="ECO:0000256" key="4">
    <source>
        <dbReference type="ARBA" id="ARBA00022692"/>
    </source>
</evidence>
<evidence type="ECO:0000256" key="2">
    <source>
        <dbReference type="ARBA" id="ARBA00022448"/>
    </source>
</evidence>
<feature type="transmembrane region" description="Helical" evidence="8">
    <location>
        <begin position="28"/>
        <end position="49"/>
    </location>
</feature>
<feature type="transmembrane region" description="Helical" evidence="8">
    <location>
        <begin position="128"/>
        <end position="148"/>
    </location>
</feature>
<evidence type="ECO:0000256" key="5">
    <source>
        <dbReference type="ARBA" id="ARBA00022970"/>
    </source>
</evidence>
<keyword evidence="5" id="KW-0029">Amino-acid transport</keyword>
<keyword evidence="7 8" id="KW-0472">Membrane</keyword>
<keyword evidence="6 8" id="KW-1133">Transmembrane helix</keyword>
<dbReference type="AlphaFoldDB" id="A0A212K3N5"/>
<proteinExistence type="inferred from homology"/>
<feature type="domain" description="ABC transmembrane type-1" evidence="9">
    <location>
        <begin position="22"/>
        <end position="253"/>
    </location>
</feature>
<dbReference type="PROSITE" id="PS50928">
    <property type="entry name" value="ABC_TM1"/>
    <property type="match status" value="1"/>
</dbReference>
<evidence type="ECO:0000259" key="9">
    <source>
        <dbReference type="PROSITE" id="PS50928"/>
    </source>
</evidence>
<gene>
    <name evidence="10" type="ORF">KL86DPRO_20642</name>
</gene>
<keyword evidence="2 8" id="KW-0813">Transport</keyword>
<evidence type="ECO:0000256" key="6">
    <source>
        <dbReference type="ARBA" id="ARBA00022989"/>
    </source>
</evidence>
<dbReference type="InterPro" id="IPR035906">
    <property type="entry name" value="MetI-like_sf"/>
</dbReference>
<dbReference type="CDD" id="cd06261">
    <property type="entry name" value="TM_PBP2"/>
    <property type="match status" value="1"/>
</dbReference>
<dbReference type="Pfam" id="PF00528">
    <property type="entry name" value="BPD_transp_1"/>
    <property type="match status" value="1"/>
</dbReference>
<name>A0A212K3N5_9DELT</name>
<accession>A0A212K3N5</accession>